<comment type="caution">
    <text evidence="1">The sequence shown here is derived from an EMBL/GenBank/DDBJ whole genome shotgun (WGS) entry which is preliminary data.</text>
</comment>
<dbReference type="Proteomes" id="UP000593565">
    <property type="component" value="Unassembled WGS sequence"/>
</dbReference>
<organism evidence="1 2">
    <name type="scientific">Ameiurus melas</name>
    <name type="common">Black bullhead</name>
    <name type="synonym">Silurus melas</name>
    <dbReference type="NCBI Taxonomy" id="219545"/>
    <lineage>
        <taxon>Eukaryota</taxon>
        <taxon>Metazoa</taxon>
        <taxon>Chordata</taxon>
        <taxon>Craniata</taxon>
        <taxon>Vertebrata</taxon>
        <taxon>Euteleostomi</taxon>
        <taxon>Actinopterygii</taxon>
        <taxon>Neopterygii</taxon>
        <taxon>Teleostei</taxon>
        <taxon>Ostariophysi</taxon>
        <taxon>Siluriformes</taxon>
        <taxon>Ictaluridae</taxon>
        <taxon>Ameiurus</taxon>
    </lineage>
</organism>
<keyword evidence="2" id="KW-1185">Reference proteome</keyword>
<gene>
    <name evidence="1" type="ORF">AMELA_G00279120</name>
</gene>
<evidence type="ECO:0000313" key="1">
    <source>
        <dbReference type="EMBL" id="KAF4070937.1"/>
    </source>
</evidence>
<evidence type="ECO:0000313" key="2">
    <source>
        <dbReference type="Proteomes" id="UP000593565"/>
    </source>
</evidence>
<reference evidence="1 2" key="1">
    <citation type="submission" date="2020-02" db="EMBL/GenBank/DDBJ databases">
        <title>A chromosome-scale genome assembly of the black bullhead catfish (Ameiurus melas).</title>
        <authorList>
            <person name="Wen M."/>
            <person name="Zham M."/>
            <person name="Cabau C."/>
            <person name="Klopp C."/>
            <person name="Donnadieu C."/>
            <person name="Roques C."/>
            <person name="Bouchez O."/>
            <person name="Lampietro C."/>
            <person name="Jouanno E."/>
            <person name="Herpin A."/>
            <person name="Louis A."/>
            <person name="Berthelot C."/>
            <person name="Parey E."/>
            <person name="Roest-Crollius H."/>
            <person name="Braasch I."/>
            <person name="Postlethwait J."/>
            <person name="Robinson-Rechavi M."/>
            <person name="Echchiki A."/>
            <person name="Begum T."/>
            <person name="Montfort J."/>
            <person name="Schartl M."/>
            <person name="Bobe J."/>
            <person name="Guiguen Y."/>
        </authorList>
    </citation>
    <scope>NUCLEOTIDE SEQUENCE [LARGE SCALE GENOMIC DNA]</scope>
    <source>
        <strain evidence="1">M_S1</strain>
        <tissue evidence="1">Blood</tissue>
    </source>
</reference>
<name>A0A7J5ZMX4_AMEME</name>
<dbReference type="AlphaFoldDB" id="A0A7J5ZMX4"/>
<sequence length="109" mass="12258">MGHRGVWSLSQGTLGTPWTGCQPIDGHNLTHIRTPRTIWKCRSAYYSCLWIGGRNPGSTWRTCKSGIRTPCPPKIDINELIQMCWHGREMLITGNGPAILEHRFPLSTS</sequence>
<protein>
    <submittedName>
        <fullName evidence="1">Uncharacterized protein</fullName>
    </submittedName>
</protein>
<proteinExistence type="predicted"/>
<dbReference type="EMBL" id="JAAGNN010000028">
    <property type="protein sequence ID" value="KAF4070937.1"/>
    <property type="molecule type" value="Genomic_DNA"/>
</dbReference>
<accession>A0A7J5ZMX4</accession>